<evidence type="ECO:0000256" key="2">
    <source>
        <dbReference type="ARBA" id="ARBA00007879"/>
    </source>
</evidence>
<dbReference type="KEGG" id="acan:ACA1_164880"/>
<dbReference type="AlphaFoldDB" id="L8GU45"/>
<dbReference type="Proteomes" id="UP000011083">
    <property type="component" value="Unassembled WGS sequence"/>
</dbReference>
<comment type="similarity">
    <text evidence="2">Belongs to the alkB family.</text>
</comment>
<evidence type="ECO:0000256" key="1">
    <source>
        <dbReference type="ARBA" id="ARBA00004123"/>
    </source>
</evidence>
<dbReference type="PANTHER" id="PTHR46030">
    <property type="entry name" value="ALPHA-KETOGLUTARATE-DEPENDENT DIOXYGENASE ALKB HOMOLOG 6"/>
    <property type="match status" value="1"/>
</dbReference>
<dbReference type="Gene3D" id="2.60.120.1520">
    <property type="match status" value="1"/>
</dbReference>
<dbReference type="InterPro" id="IPR032862">
    <property type="entry name" value="ALKBH6"/>
</dbReference>
<evidence type="ECO:0000256" key="4">
    <source>
        <dbReference type="ARBA" id="ARBA00022964"/>
    </source>
</evidence>
<dbReference type="Pfam" id="PF13532">
    <property type="entry name" value="2OG-FeII_Oxy_2"/>
    <property type="match status" value="1"/>
</dbReference>
<dbReference type="SUPFAM" id="SSF51197">
    <property type="entry name" value="Clavaminate synthase-like"/>
    <property type="match status" value="1"/>
</dbReference>
<protein>
    <submittedName>
        <fullName evidence="9">AlkB alkylation repair protein, putative</fullName>
    </submittedName>
</protein>
<proteinExistence type="inferred from homology"/>
<keyword evidence="5" id="KW-0560">Oxidoreductase</keyword>
<organism evidence="9 10">
    <name type="scientific">Acanthamoeba castellanii (strain ATCC 30010 / Neff)</name>
    <dbReference type="NCBI Taxonomy" id="1257118"/>
    <lineage>
        <taxon>Eukaryota</taxon>
        <taxon>Amoebozoa</taxon>
        <taxon>Discosea</taxon>
        <taxon>Longamoebia</taxon>
        <taxon>Centramoebida</taxon>
        <taxon>Acanthamoebidae</taxon>
        <taxon>Acanthamoeba</taxon>
    </lineage>
</organism>
<dbReference type="GeneID" id="14916223"/>
<dbReference type="VEuPathDB" id="AmoebaDB:ACA1_164880"/>
<dbReference type="GO" id="GO:0051213">
    <property type="term" value="F:dioxygenase activity"/>
    <property type="evidence" value="ECO:0007669"/>
    <property type="project" value="UniProtKB-KW"/>
</dbReference>
<evidence type="ECO:0000256" key="6">
    <source>
        <dbReference type="ARBA" id="ARBA00023004"/>
    </source>
</evidence>
<keyword evidence="4" id="KW-0223">Dioxygenase</keyword>
<evidence type="ECO:0000259" key="8">
    <source>
        <dbReference type="PROSITE" id="PS51471"/>
    </source>
</evidence>
<gene>
    <name evidence="9" type="ORF">ACA1_164880</name>
</gene>
<evidence type="ECO:0000256" key="5">
    <source>
        <dbReference type="ARBA" id="ARBA00023002"/>
    </source>
</evidence>
<dbReference type="PANTHER" id="PTHR46030:SF1">
    <property type="entry name" value="ALPHA-KETOGLUTARATE-DEPENDENT DIOXYGENASE ALKB HOMOLOG 6"/>
    <property type="match status" value="1"/>
</dbReference>
<keyword evidence="7" id="KW-0539">Nucleus</keyword>
<dbReference type="RefSeq" id="XP_004337619.1">
    <property type="nucleotide sequence ID" value="XM_004337571.1"/>
</dbReference>
<dbReference type="InterPro" id="IPR005123">
    <property type="entry name" value="Oxoglu/Fe-dep_dioxygenase_dom"/>
</dbReference>
<evidence type="ECO:0000256" key="3">
    <source>
        <dbReference type="ARBA" id="ARBA00022723"/>
    </source>
</evidence>
<evidence type="ECO:0000313" key="9">
    <source>
        <dbReference type="EMBL" id="ELR15606.1"/>
    </source>
</evidence>
<dbReference type="GO" id="GO:0005634">
    <property type="term" value="C:nucleus"/>
    <property type="evidence" value="ECO:0007669"/>
    <property type="project" value="UniProtKB-SubCell"/>
</dbReference>
<reference evidence="9 10" key="1">
    <citation type="journal article" date="2013" name="Genome Biol.">
        <title>Genome of Acanthamoeba castellanii highlights extensive lateral gene transfer and early evolution of tyrosine kinase signaling.</title>
        <authorList>
            <person name="Clarke M."/>
            <person name="Lohan A.J."/>
            <person name="Liu B."/>
            <person name="Lagkouvardos I."/>
            <person name="Roy S."/>
            <person name="Zafar N."/>
            <person name="Bertelli C."/>
            <person name="Schilde C."/>
            <person name="Kianianmomeni A."/>
            <person name="Burglin T.R."/>
            <person name="Frech C."/>
            <person name="Turcotte B."/>
            <person name="Kopec K.O."/>
            <person name="Synnott J.M."/>
            <person name="Choo C."/>
            <person name="Paponov I."/>
            <person name="Finkler A."/>
            <person name="Soon Heng Tan C."/>
            <person name="Hutchins A.P."/>
            <person name="Weinmeier T."/>
            <person name="Rattei T."/>
            <person name="Chu J.S."/>
            <person name="Gimenez G."/>
            <person name="Irimia M."/>
            <person name="Rigden D.J."/>
            <person name="Fitzpatrick D.A."/>
            <person name="Lorenzo-Morales J."/>
            <person name="Bateman A."/>
            <person name="Chiu C.H."/>
            <person name="Tang P."/>
            <person name="Hegemann P."/>
            <person name="Fromm H."/>
            <person name="Raoult D."/>
            <person name="Greub G."/>
            <person name="Miranda-Saavedra D."/>
            <person name="Chen N."/>
            <person name="Nash P."/>
            <person name="Ginger M.L."/>
            <person name="Horn M."/>
            <person name="Schaap P."/>
            <person name="Caler L."/>
            <person name="Loftus B."/>
        </authorList>
    </citation>
    <scope>NUCLEOTIDE SEQUENCE [LARGE SCALE GENOMIC DNA]</scope>
    <source>
        <strain evidence="9 10">Neff</strain>
    </source>
</reference>
<keyword evidence="3" id="KW-0479">Metal-binding</keyword>
<keyword evidence="10" id="KW-1185">Reference proteome</keyword>
<keyword evidence="6" id="KW-0408">Iron</keyword>
<dbReference type="EMBL" id="KB008026">
    <property type="protein sequence ID" value="ELR15606.1"/>
    <property type="molecule type" value="Genomic_DNA"/>
</dbReference>
<comment type="subcellular location">
    <subcellularLocation>
        <location evidence="1">Nucleus</location>
    </subcellularLocation>
</comment>
<sequence length="163" mass="18768">MWGGKPSAAGMAQEELPSWLGELSQLLKEKKVFKKDFNHVLINEYEPGQGIMAHEDGPLYISHVAILSLQSALMMEIYEKPFADKKKLFSLYLEPRSLLVFREDVYKRHLHSIEERMTDNLDDGVANLHLLNTSRRGEVEREHTRVSLTIRIVKKLRQATPPS</sequence>
<dbReference type="OMA" id="KSPKTKW"/>
<evidence type="ECO:0000256" key="7">
    <source>
        <dbReference type="ARBA" id="ARBA00023242"/>
    </source>
</evidence>
<dbReference type="GO" id="GO:0046872">
    <property type="term" value="F:metal ion binding"/>
    <property type="evidence" value="ECO:0007669"/>
    <property type="project" value="UniProtKB-KW"/>
</dbReference>
<feature type="domain" description="Fe2OG dioxygenase" evidence="8">
    <location>
        <begin position="36"/>
        <end position="154"/>
    </location>
</feature>
<name>L8GU45_ACACF</name>
<accession>L8GU45</accession>
<dbReference type="PROSITE" id="PS51471">
    <property type="entry name" value="FE2OG_OXY"/>
    <property type="match status" value="1"/>
</dbReference>
<dbReference type="OrthoDB" id="412814at2759"/>
<evidence type="ECO:0000313" key="10">
    <source>
        <dbReference type="Proteomes" id="UP000011083"/>
    </source>
</evidence>
<dbReference type="InterPro" id="IPR027450">
    <property type="entry name" value="AlkB-like"/>
</dbReference>